<evidence type="ECO:0000313" key="3">
    <source>
        <dbReference type="Proteomes" id="UP000782312"/>
    </source>
</evidence>
<accession>A0A932HWP6</accession>
<gene>
    <name evidence="2" type="ORF">HYZ11_05785</name>
</gene>
<dbReference type="Pfam" id="PF07883">
    <property type="entry name" value="Cupin_2"/>
    <property type="match status" value="1"/>
</dbReference>
<dbReference type="InterPro" id="IPR013096">
    <property type="entry name" value="Cupin_2"/>
</dbReference>
<reference evidence="2" key="1">
    <citation type="submission" date="2020-07" db="EMBL/GenBank/DDBJ databases">
        <title>Huge and variable diversity of episymbiotic CPR bacteria and DPANN archaea in groundwater ecosystems.</title>
        <authorList>
            <person name="He C.Y."/>
            <person name="Keren R."/>
            <person name="Whittaker M."/>
            <person name="Farag I.F."/>
            <person name="Doudna J."/>
            <person name="Cate J.H.D."/>
            <person name="Banfield J.F."/>
        </authorList>
    </citation>
    <scope>NUCLEOTIDE SEQUENCE</scope>
    <source>
        <strain evidence="2">NC_groundwater_763_Ag_S-0.2um_68_21</strain>
    </source>
</reference>
<dbReference type="InterPro" id="IPR011051">
    <property type="entry name" value="RmlC_Cupin_sf"/>
</dbReference>
<proteinExistence type="predicted"/>
<evidence type="ECO:0000259" key="1">
    <source>
        <dbReference type="Pfam" id="PF07883"/>
    </source>
</evidence>
<dbReference type="SUPFAM" id="SSF51182">
    <property type="entry name" value="RmlC-like cupins"/>
    <property type="match status" value="1"/>
</dbReference>
<feature type="domain" description="Cupin type-2" evidence="1">
    <location>
        <begin position="45"/>
        <end position="107"/>
    </location>
</feature>
<dbReference type="InterPro" id="IPR014710">
    <property type="entry name" value="RmlC-like_jellyroll"/>
</dbReference>
<name>A0A932HWP6_UNCTE</name>
<evidence type="ECO:0000313" key="2">
    <source>
        <dbReference type="EMBL" id="MBI3127094.1"/>
    </source>
</evidence>
<dbReference type="AlphaFoldDB" id="A0A932HWP6"/>
<comment type="caution">
    <text evidence="2">The sequence shown here is derived from an EMBL/GenBank/DDBJ whole genome shotgun (WGS) entry which is preliminary data.</text>
</comment>
<dbReference type="Proteomes" id="UP000782312">
    <property type="component" value="Unassembled WGS sequence"/>
</dbReference>
<protein>
    <submittedName>
        <fullName evidence="2">Cupin domain-containing protein</fullName>
    </submittedName>
</protein>
<organism evidence="2 3">
    <name type="scientific">Tectimicrobiota bacterium</name>
    <dbReference type="NCBI Taxonomy" id="2528274"/>
    <lineage>
        <taxon>Bacteria</taxon>
        <taxon>Pseudomonadati</taxon>
        <taxon>Nitrospinota/Tectimicrobiota group</taxon>
        <taxon>Candidatus Tectimicrobiota</taxon>
    </lineage>
</organism>
<sequence length="266" mass="28235">MAQRPALVHVDDLPFESRGVPAPSGVRVPISGRQGSPHACFFARYFPGLTRPMHRHENCDELVFFVSGRGRFGPDGREVRGGHARRIPRGGVHWLRNASPDEPVVLTAFFDGAPSMGETGTVTLGAASEEDFRSMPPEEGARVYPTVHLDEVAPLPIRGGGLLRPLLGSWCGARSLLFHLALPPGAALPEGLRLGGELICTLTRGAGEVHAAGEKAQARAGHYQYVPRGTEFGLSNPGAEGALECAGVVFGAGTPEAAEWPVEQAR</sequence>
<dbReference type="EMBL" id="JACPUR010000015">
    <property type="protein sequence ID" value="MBI3127094.1"/>
    <property type="molecule type" value="Genomic_DNA"/>
</dbReference>
<dbReference type="Gene3D" id="2.60.120.10">
    <property type="entry name" value="Jelly Rolls"/>
    <property type="match status" value="2"/>
</dbReference>